<evidence type="ECO:0000313" key="2">
    <source>
        <dbReference type="EMBL" id="KAJ7701780.1"/>
    </source>
</evidence>
<accession>A0AAD7DXS6</accession>
<evidence type="ECO:0000313" key="3">
    <source>
        <dbReference type="Proteomes" id="UP001221757"/>
    </source>
</evidence>
<feature type="domain" description="F-box" evidence="1">
    <location>
        <begin position="12"/>
        <end position="58"/>
    </location>
</feature>
<dbReference type="InterPro" id="IPR011045">
    <property type="entry name" value="N2O_reductase_N"/>
</dbReference>
<dbReference type="Gene3D" id="1.20.1280.50">
    <property type="match status" value="1"/>
</dbReference>
<dbReference type="InterPro" id="IPR001810">
    <property type="entry name" value="F-box_dom"/>
</dbReference>
<comment type="caution">
    <text evidence="2">The sequence shown here is derived from an EMBL/GenBank/DDBJ whole genome shotgun (WGS) entry which is preliminary data.</text>
</comment>
<dbReference type="SUPFAM" id="SSF50974">
    <property type="entry name" value="Nitrous oxide reductase, N-terminal domain"/>
    <property type="match status" value="1"/>
</dbReference>
<dbReference type="SUPFAM" id="SSF81383">
    <property type="entry name" value="F-box domain"/>
    <property type="match status" value="1"/>
</dbReference>
<gene>
    <name evidence="2" type="ORF">B0H17DRAFT_976205</name>
</gene>
<dbReference type="InterPro" id="IPR036047">
    <property type="entry name" value="F-box-like_dom_sf"/>
</dbReference>
<dbReference type="PROSITE" id="PS50181">
    <property type="entry name" value="FBOX"/>
    <property type="match status" value="1"/>
</dbReference>
<proteinExistence type="predicted"/>
<evidence type="ECO:0000259" key="1">
    <source>
        <dbReference type="PROSITE" id="PS50181"/>
    </source>
</evidence>
<dbReference type="AlphaFoldDB" id="A0AAD7DXS6"/>
<dbReference type="EMBL" id="JARKIE010000016">
    <property type="protein sequence ID" value="KAJ7701780.1"/>
    <property type="molecule type" value="Genomic_DNA"/>
</dbReference>
<dbReference type="Proteomes" id="UP001221757">
    <property type="component" value="Unassembled WGS sequence"/>
</dbReference>
<dbReference type="Pfam" id="PF12937">
    <property type="entry name" value="F-box-like"/>
    <property type="match status" value="1"/>
</dbReference>
<keyword evidence="3" id="KW-1185">Reference proteome</keyword>
<reference evidence="2" key="1">
    <citation type="submission" date="2023-03" db="EMBL/GenBank/DDBJ databases">
        <title>Massive genome expansion in bonnet fungi (Mycena s.s.) driven by repeated elements and novel gene families across ecological guilds.</title>
        <authorList>
            <consortium name="Lawrence Berkeley National Laboratory"/>
            <person name="Harder C.B."/>
            <person name="Miyauchi S."/>
            <person name="Viragh M."/>
            <person name="Kuo A."/>
            <person name="Thoen E."/>
            <person name="Andreopoulos B."/>
            <person name="Lu D."/>
            <person name="Skrede I."/>
            <person name="Drula E."/>
            <person name="Henrissat B."/>
            <person name="Morin E."/>
            <person name="Kohler A."/>
            <person name="Barry K."/>
            <person name="LaButti K."/>
            <person name="Morin E."/>
            <person name="Salamov A."/>
            <person name="Lipzen A."/>
            <person name="Mereny Z."/>
            <person name="Hegedus B."/>
            <person name="Baldrian P."/>
            <person name="Stursova M."/>
            <person name="Weitz H."/>
            <person name="Taylor A."/>
            <person name="Grigoriev I.V."/>
            <person name="Nagy L.G."/>
            <person name="Martin F."/>
            <person name="Kauserud H."/>
        </authorList>
    </citation>
    <scope>NUCLEOTIDE SEQUENCE</scope>
    <source>
        <strain evidence="2">CBHHK067</strain>
    </source>
</reference>
<name>A0AAD7DXS6_MYCRO</name>
<sequence>MAEPDTLAVEEPFRLLDVPPELLIHILSFLPTESLSACRNSSRFLNECINDSVELQYLIARTAAGVTDHPSAPHPITDRLTMLHARENAFKQATPSWVRSIAVPFPTSGLYEVSAGFFFLGEEDRQALRYVELPSEPAPPGAPPLEWGRIPISDPQAKIIDFGLAIAEHDLVVVATFTPTGRITQGIPEGLITLEPFTMSSSHQPHPRARAIQVRTSTWGHPSVIVEIVGDYMVFVESYRYRILEEEPRPADHVYVYDWRTGRIVKTIEAESGTYFAAVFLSPEVLLLPNTITATMELWDLQSEQTTPALTLHLPRLVPGQTLTVITARGEPNPSVYTPRTLPRAPFASAVEDSIIIFHINFLAAQFLLFIHRRALLALLAQHAAGESCDYANWGPDMCRWLDAAGMNMAWITTTAGQRCVLLLARQTSPFFVLDFNPHNVRIDRQHCIPPEADQFADHGIWAEAVGSRLACHLTRSPNQFELYRGVSLDDERVIAFRRNPLRHISVVDVFYYGIA</sequence>
<organism evidence="2 3">
    <name type="scientific">Mycena rosella</name>
    <name type="common">Pink bonnet</name>
    <name type="synonym">Agaricus rosellus</name>
    <dbReference type="NCBI Taxonomy" id="1033263"/>
    <lineage>
        <taxon>Eukaryota</taxon>
        <taxon>Fungi</taxon>
        <taxon>Dikarya</taxon>
        <taxon>Basidiomycota</taxon>
        <taxon>Agaricomycotina</taxon>
        <taxon>Agaricomycetes</taxon>
        <taxon>Agaricomycetidae</taxon>
        <taxon>Agaricales</taxon>
        <taxon>Marasmiineae</taxon>
        <taxon>Mycenaceae</taxon>
        <taxon>Mycena</taxon>
    </lineage>
</organism>
<protein>
    <recommendedName>
        <fullName evidence="1">F-box domain-containing protein</fullName>
    </recommendedName>
</protein>